<keyword evidence="3" id="KW-0597">Phosphoprotein</keyword>
<evidence type="ECO:0000256" key="2">
    <source>
        <dbReference type="ARBA" id="ARBA00012438"/>
    </source>
</evidence>
<reference evidence="9 10" key="1">
    <citation type="submission" date="2021-03" db="EMBL/GenBank/DDBJ databases">
        <authorList>
            <person name="So Y."/>
        </authorList>
    </citation>
    <scope>NUCLEOTIDE SEQUENCE [LARGE SCALE GENOMIC DNA]</scope>
    <source>
        <strain evidence="9 10">SSH11</strain>
    </source>
</reference>
<sequence length="314" mass="33031">MLPDLPGSVGALSAALLGSALDVAGLAVIITDAALDPPGPSIRYANAHFEAITGYPAAELLGQTPRILQGPGTDQAELDRLRRDLRERRHFIGATLNYRRNGEAYRNQWVVLPILGLDGAVTHWLSIQRDVTREGQPHTGAEALRQRTEALLGSIRAIAARTLTAPEEERAFGGRLAALGRAQRLAGADLSALVRGEVEPLRHPGAAARTGGPPVSLPPGIAEPLALALHELAAHSARQGALASPEGDLSITWALEGEGPERHLRLRWAERGGTPPGGAWPMIEEALVFALGGHARLGTEDGGLTCAIRLPLGG</sequence>
<dbReference type="EMBL" id="JAGIZB010000006">
    <property type="protein sequence ID" value="MBP0444657.1"/>
    <property type="molecule type" value="Genomic_DNA"/>
</dbReference>
<dbReference type="PROSITE" id="PS50112">
    <property type="entry name" value="PAS"/>
    <property type="match status" value="1"/>
</dbReference>
<dbReference type="CDD" id="cd00130">
    <property type="entry name" value="PAS"/>
    <property type="match status" value="1"/>
</dbReference>
<evidence type="ECO:0000256" key="5">
    <source>
        <dbReference type="ARBA" id="ARBA00022741"/>
    </source>
</evidence>
<dbReference type="NCBIfam" id="TIGR00229">
    <property type="entry name" value="sensory_box"/>
    <property type="match status" value="1"/>
</dbReference>
<keyword evidence="7" id="KW-0067">ATP-binding</keyword>
<evidence type="ECO:0000256" key="1">
    <source>
        <dbReference type="ARBA" id="ARBA00000085"/>
    </source>
</evidence>
<gene>
    <name evidence="9" type="ORF">J8J14_07665</name>
</gene>
<evidence type="ECO:0000313" key="9">
    <source>
        <dbReference type="EMBL" id="MBP0444657.1"/>
    </source>
</evidence>
<feature type="domain" description="PAS" evidence="8">
    <location>
        <begin position="34"/>
        <end position="64"/>
    </location>
</feature>
<evidence type="ECO:0000259" key="8">
    <source>
        <dbReference type="PROSITE" id="PS50112"/>
    </source>
</evidence>
<name>A0ABS4ACB9_9PROT</name>
<dbReference type="PANTHER" id="PTHR41523">
    <property type="entry name" value="TWO-COMPONENT SYSTEM SENSOR PROTEIN"/>
    <property type="match status" value="1"/>
</dbReference>
<comment type="caution">
    <text evidence="9">The sequence shown here is derived from an EMBL/GenBank/DDBJ whole genome shotgun (WGS) entry which is preliminary data.</text>
</comment>
<keyword evidence="4" id="KW-0808">Transferase</keyword>
<dbReference type="EC" id="2.7.13.3" evidence="2"/>
<dbReference type="Gene3D" id="3.30.450.20">
    <property type="entry name" value="PAS domain"/>
    <property type="match status" value="1"/>
</dbReference>
<comment type="catalytic activity">
    <reaction evidence="1">
        <text>ATP + protein L-histidine = ADP + protein N-phospho-L-histidine.</text>
        <dbReference type="EC" id="2.7.13.3"/>
    </reaction>
</comment>
<accession>A0ABS4ACB9</accession>
<keyword evidence="5" id="KW-0547">Nucleotide-binding</keyword>
<dbReference type="SUPFAM" id="SSF55785">
    <property type="entry name" value="PYP-like sensor domain (PAS domain)"/>
    <property type="match status" value="1"/>
</dbReference>
<dbReference type="InterPro" id="IPR035965">
    <property type="entry name" value="PAS-like_dom_sf"/>
</dbReference>
<evidence type="ECO:0000313" key="10">
    <source>
        <dbReference type="Proteomes" id="UP000681594"/>
    </source>
</evidence>
<dbReference type="InterPro" id="IPR000014">
    <property type="entry name" value="PAS"/>
</dbReference>
<evidence type="ECO:0000256" key="7">
    <source>
        <dbReference type="ARBA" id="ARBA00022840"/>
    </source>
</evidence>
<keyword evidence="10" id="KW-1185">Reference proteome</keyword>
<organism evidence="9 10">
    <name type="scientific">Pararoseomonas baculiformis</name>
    <dbReference type="NCBI Taxonomy" id="2820812"/>
    <lineage>
        <taxon>Bacteria</taxon>
        <taxon>Pseudomonadati</taxon>
        <taxon>Pseudomonadota</taxon>
        <taxon>Alphaproteobacteria</taxon>
        <taxon>Acetobacterales</taxon>
        <taxon>Acetobacteraceae</taxon>
        <taxon>Pararoseomonas</taxon>
    </lineage>
</organism>
<evidence type="ECO:0000256" key="4">
    <source>
        <dbReference type="ARBA" id="ARBA00022679"/>
    </source>
</evidence>
<proteinExistence type="predicted"/>
<evidence type="ECO:0000256" key="3">
    <source>
        <dbReference type="ARBA" id="ARBA00022553"/>
    </source>
</evidence>
<keyword evidence="6" id="KW-0418">Kinase</keyword>
<dbReference type="PANTHER" id="PTHR41523:SF7">
    <property type="entry name" value="HISTIDINE KINASE"/>
    <property type="match status" value="1"/>
</dbReference>
<protein>
    <recommendedName>
        <fullName evidence="2">histidine kinase</fullName>
        <ecNumber evidence="2">2.7.13.3</ecNumber>
    </recommendedName>
</protein>
<dbReference type="Proteomes" id="UP000681594">
    <property type="component" value="Unassembled WGS sequence"/>
</dbReference>
<evidence type="ECO:0000256" key="6">
    <source>
        <dbReference type="ARBA" id="ARBA00022777"/>
    </source>
</evidence>
<dbReference type="Pfam" id="PF13426">
    <property type="entry name" value="PAS_9"/>
    <property type="match status" value="1"/>
</dbReference>